<evidence type="ECO:0000259" key="2">
    <source>
        <dbReference type="PROSITE" id="PS51352"/>
    </source>
</evidence>
<accession>A0A2W5N7D1</accession>
<organism evidence="3 4">
    <name type="scientific">Micavibrio aeruginosavorus</name>
    <dbReference type="NCBI Taxonomy" id="349221"/>
    <lineage>
        <taxon>Bacteria</taxon>
        <taxon>Pseudomonadati</taxon>
        <taxon>Bdellovibrionota</taxon>
        <taxon>Bdellovibrionia</taxon>
        <taxon>Bdellovibrionales</taxon>
        <taxon>Pseudobdellovibrionaceae</taxon>
        <taxon>Micavibrio</taxon>
    </lineage>
</organism>
<evidence type="ECO:0000256" key="1">
    <source>
        <dbReference type="SAM" id="SignalP"/>
    </source>
</evidence>
<evidence type="ECO:0000313" key="4">
    <source>
        <dbReference type="Proteomes" id="UP000249417"/>
    </source>
</evidence>
<feature type="domain" description="Thioredoxin" evidence="2">
    <location>
        <begin position="25"/>
        <end position="173"/>
    </location>
</feature>
<feature type="chain" id="PRO_5016174133" evidence="1">
    <location>
        <begin position="24"/>
        <end position="202"/>
    </location>
</feature>
<dbReference type="Pfam" id="PF00578">
    <property type="entry name" value="AhpC-TSA"/>
    <property type="match status" value="1"/>
</dbReference>
<dbReference type="PROSITE" id="PS51352">
    <property type="entry name" value="THIOREDOXIN_2"/>
    <property type="match status" value="1"/>
</dbReference>
<evidence type="ECO:0000313" key="3">
    <source>
        <dbReference type="EMBL" id="PZQ48249.1"/>
    </source>
</evidence>
<reference evidence="3 4" key="1">
    <citation type="submission" date="2017-08" db="EMBL/GenBank/DDBJ databases">
        <title>Infants hospitalized years apart are colonized by the same room-sourced microbial strains.</title>
        <authorList>
            <person name="Brooks B."/>
            <person name="Olm M.R."/>
            <person name="Firek B.A."/>
            <person name="Baker R."/>
            <person name="Thomas B.C."/>
            <person name="Morowitz M.J."/>
            <person name="Banfield J.F."/>
        </authorList>
    </citation>
    <scope>NUCLEOTIDE SEQUENCE [LARGE SCALE GENOMIC DNA]</scope>
    <source>
        <strain evidence="3">S2_005_002_R2_29</strain>
    </source>
</reference>
<sequence>MTKTFLLSLFAAFMVLAAIPASAAVAIGKPAPDFTGTDSHGKSHKLSDFKGKIVVLEWTNPGCPFVKKHYESKNMQKLQADYTAKDVVWLSINSSAEGKEGYLTATDANKNIADWESKPTAYLLDPKGEIGHLYDAKTTPHMFVIDKEGILVYEGAIDSDDSFKPEAIATAKNYASVALDSVLAGKPVETAQTKPYGCSVKY</sequence>
<proteinExistence type="predicted"/>
<keyword evidence="1" id="KW-0732">Signal</keyword>
<dbReference type="CDD" id="cd02969">
    <property type="entry name" value="PRX_like1"/>
    <property type="match status" value="1"/>
</dbReference>
<dbReference type="AlphaFoldDB" id="A0A2W5N7D1"/>
<dbReference type="InterPro" id="IPR036249">
    <property type="entry name" value="Thioredoxin-like_sf"/>
</dbReference>
<dbReference type="PANTHER" id="PTHR43640:SF1">
    <property type="entry name" value="THIOREDOXIN-DEPENDENT PEROXIREDOXIN"/>
    <property type="match status" value="1"/>
</dbReference>
<dbReference type="InterPro" id="IPR013766">
    <property type="entry name" value="Thioredoxin_domain"/>
</dbReference>
<dbReference type="GO" id="GO:0016491">
    <property type="term" value="F:oxidoreductase activity"/>
    <property type="evidence" value="ECO:0007669"/>
    <property type="project" value="InterPro"/>
</dbReference>
<protein>
    <submittedName>
        <fullName evidence="3">Thioredoxin family protein</fullName>
    </submittedName>
</protein>
<dbReference type="Proteomes" id="UP000249417">
    <property type="component" value="Unassembled WGS sequence"/>
</dbReference>
<dbReference type="GO" id="GO:0016209">
    <property type="term" value="F:antioxidant activity"/>
    <property type="evidence" value="ECO:0007669"/>
    <property type="project" value="InterPro"/>
</dbReference>
<dbReference type="InterPro" id="IPR047262">
    <property type="entry name" value="PRX-like1"/>
</dbReference>
<dbReference type="PANTHER" id="PTHR43640">
    <property type="entry name" value="OS07G0260300 PROTEIN"/>
    <property type="match status" value="1"/>
</dbReference>
<dbReference type="Gene3D" id="3.40.30.10">
    <property type="entry name" value="Glutaredoxin"/>
    <property type="match status" value="1"/>
</dbReference>
<dbReference type="InterPro" id="IPR000866">
    <property type="entry name" value="AhpC/TSA"/>
</dbReference>
<dbReference type="SUPFAM" id="SSF52833">
    <property type="entry name" value="Thioredoxin-like"/>
    <property type="match status" value="1"/>
</dbReference>
<feature type="signal peptide" evidence="1">
    <location>
        <begin position="1"/>
        <end position="23"/>
    </location>
</feature>
<comment type="caution">
    <text evidence="3">The sequence shown here is derived from an EMBL/GenBank/DDBJ whole genome shotgun (WGS) entry which is preliminary data.</text>
</comment>
<dbReference type="EMBL" id="QFQB01000006">
    <property type="protein sequence ID" value="PZQ48249.1"/>
    <property type="molecule type" value="Genomic_DNA"/>
</dbReference>
<gene>
    <name evidence="3" type="ORF">DI551_01805</name>
</gene>
<name>A0A2W5N7D1_9BACT</name>